<feature type="compositionally biased region" description="Low complexity" evidence="5">
    <location>
        <begin position="9"/>
        <end position="21"/>
    </location>
</feature>
<evidence type="ECO:0000313" key="8">
    <source>
        <dbReference type="Proteomes" id="UP000663760"/>
    </source>
</evidence>
<dbReference type="GO" id="GO:0009867">
    <property type="term" value="P:jasmonic acid mediated signaling pathway"/>
    <property type="evidence" value="ECO:0007669"/>
    <property type="project" value="TreeGrafter"/>
</dbReference>
<protein>
    <recommendedName>
        <fullName evidence="4">Ninja-family protein</fullName>
    </recommendedName>
    <alternativeName>
        <fullName evidence="4">ABI-binding protein</fullName>
    </alternativeName>
</protein>
<name>A0A7I8LDY1_SPIIN</name>
<evidence type="ECO:0000256" key="2">
    <source>
        <dbReference type="ARBA" id="ARBA00006081"/>
    </source>
</evidence>
<dbReference type="Proteomes" id="UP000663760">
    <property type="component" value="Chromosome 14"/>
</dbReference>
<organism evidence="7 8">
    <name type="scientific">Spirodela intermedia</name>
    <name type="common">Intermediate duckweed</name>
    <dbReference type="NCBI Taxonomy" id="51605"/>
    <lineage>
        <taxon>Eukaryota</taxon>
        <taxon>Viridiplantae</taxon>
        <taxon>Streptophyta</taxon>
        <taxon>Embryophyta</taxon>
        <taxon>Tracheophyta</taxon>
        <taxon>Spermatophyta</taxon>
        <taxon>Magnoliopsida</taxon>
        <taxon>Liliopsida</taxon>
        <taxon>Araceae</taxon>
        <taxon>Lemnoideae</taxon>
        <taxon>Spirodela</taxon>
    </lineage>
</organism>
<evidence type="ECO:0000259" key="6">
    <source>
        <dbReference type="Pfam" id="PF16135"/>
    </source>
</evidence>
<comment type="function">
    <text evidence="4">Acts as a negative regulator of abscisic acid (ABA) response.</text>
</comment>
<feature type="domain" description="Tify" evidence="6">
    <location>
        <begin position="450"/>
        <end position="475"/>
    </location>
</feature>
<feature type="region of interest" description="Disordered" evidence="5">
    <location>
        <begin position="326"/>
        <end position="394"/>
    </location>
</feature>
<feature type="region of interest" description="Disordered" evidence="5">
    <location>
        <begin position="1"/>
        <end position="43"/>
    </location>
</feature>
<dbReference type="InterPro" id="IPR032308">
    <property type="entry name" value="TDBD"/>
</dbReference>
<evidence type="ECO:0000256" key="4">
    <source>
        <dbReference type="RuleBase" id="RU369029"/>
    </source>
</evidence>
<feature type="region of interest" description="Disordered" evidence="5">
    <location>
        <begin position="85"/>
        <end position="149"/>
    </location>
</feature>
<evidence type="ECO:0000313" key="7">
    <source>
        <dbReference type="EMBL" id="CAA7408231.1"/>
    </source>
</evidence>
<feature type="compositionally biased region" description="Low complexity" evidence="5">
    <location>
        <begin position="470"/>
        <end position="496"/>
    </location>
</feature>
<dbReference type="AlphaFoldDB" id="A0A7I8LDY1"/>
<feature type="region of interest" description="Disordered" evidence="5">
    <location>
        <begin position="164"/>
        <end position="191"/>
    </location>
</feature>
<comment type="similarity">
    <text evidence="2 4">Belongs to the Ninja family.</text>
</comment>
<feature type="compositionally biased region" description="Basic and acidic residues" evidence="5">
    <location>
        <begin position="113"/>
        <end position="145"/>
    </location>
</feature>
<accession>A0A7I8LDY1</accession>
<dbReference type="OrthoDB" id="1936656at2759"/>
<sequence>MEDENGIELSLGLSCGGSSSKSKVKDVPLDPTSGEGSRNRPVGGSLNVFEASFKPFLPLTIKNPASNPQQQMNDLVKINQREGFWPDLGQHNSVDTESRRFPELWSSSNQASDADKEKSGLNKRKLPCEDVSLQKKPDKGGDHVGGHGKGAAAVTFRNHVPLTKEDASSGENEDAAESEAEGSSSWLAPPHEENARGVDVTKANDKHFSSEQDSVNSEGLRQSKLLGNEPNVDHGKSSYGIPLSLQPLPVRSAPYQASSRGPAAAAAAPNTLGFPSTCVMQLMPFGNSEQAPLQPITSSVLQYNFGYSSVQLPTLETHSSWVFGSQPHHQPSYGSKGPGEGATNLEHSENGTKISPGYPPFCRSSTGTSSSSQAGDESQGTRNKEPHPGGSLSMEGFLYESSAIKPGIAASLIFGGSGSCPDLPWVSATGAGPSGKTISGVTYKYSSNQVKIVCACHGTHMTPEEFLQHAGSGEAADNNNSSNNNAGSGSFPGSSPAAPPPS</sequence>
<feature type="compositionally biased region" description="Polar residues" evidence="5">
    <location>
        <begin position="211"/>
        <end position="220"/>
    </location>
</feature>
<reference evidence="7" key="1">
    <citation type="submission" date="2020-02" db="EMBL/GenBank/DDBJ databases">
        <authorList>
            <person name="Scholz U."/>
            <person name="Mascher M."/>
            <person name="Fiebig A."/>
        </authorList>
    </citation>
    <scope>NUCLEOTIDE SEQUENCE</scope>
</reference>
<dbReference type="Pfam" id="PF16135">
    <property type="entry name" value="TDBD"/>
    <property type="match status" value="1"/>
</dbReference>
<feature type="region of interest" description="Disordered" evidence="5">
    <location>
        <begin position="206"/>
        <end position="240"/>
    </location>
</feature>
<dbReference type="PANTHER" id="PTHR31413:SF12">
    <property type="entry name" value="AFP HOMOLOG 2"/>
    <property type="match status" value="1"/>
</dbReference>
<keyword evidence="8" id="KW-1185">Reference proteome</keyword>
<dbReference type="InterPro" id="IPR031307">
    <property type="entry name" value="Ninja_fam"/>
</dbReference>
<feature type="compositionally biased region" description="Acidic residues" evidence="5">
    <location>
        <begin position="171"/>
        <end position="180"/>
    </location>
</feature>
<dbReference type="GO" id="GO:0005634">
    <property type="term" value="C:nucleus"/>
    <property type="evidence" value="ECO:0007669"/>
    <property type="project" value="UniProtKB-SubCell"/>
</dbReference>
<feature type="region of interest" description="Disordered" evidence="5">
    <location>
        <begin position="468"/>
        <end position="502"/>
    </location>
</feature>
<gene>
    <name evidence="7" type="ORF">SI8410_14018909</name>
</gene>
<evidence type="ECO:0000256" key="5">
    <source>
        <dbReference type="SAM" id="MobiDB-lite"/>
    </source>
</evidence>
<dbReference type="GO" id="GO:0045892">
    <property type="term" value="P:negative regulation of DNA-templated transcription"/>
    <property type="evidence" value="ECO:0007669"/>
    <property type="project" value="TreeGrafter"/>
</dbReference>
<proteinExistence type="inferred from homology"/>
<evidence type="ECO:0000256" key="1">
    <source>
        <dbReference type="ARBA" id="ARBA00004123"/>
    </source>
</evidence>
<dbReference type="EMBL" id="LR746277">
    <property type="protein sequence ID" value="CAA7408231.1"/>
    <property type="molecule type" value="Genomic_DNA"/>
</dbReference>
<keyword evidence="3 4" id="KW-0539">Nucleus</keyword>
<evidence type="ECO:0000256" key="3">
    <source>
        <dbReference type="ARBA" id="ARBA00023242"/>
    </source>
</evidence>
<comment type="subcellular location">
    <subcellularLocation>
        <location evidence="1 4">Nucleus</location>
    </subcellularLocation>
</comment>
<dbReference type="PANTHER" id="PTHR31413">
    <property type="entry name" value="AFP HOMOLOG 2"/>
    <property type="match status" value="1"/>
</dbReference>